<evidence type="ECO:0000313" key="3">
    <source>
        <dbReference type="Proteomes" id="UP000323886"/>
    </source>
</evidence>
<dbReference type="Pfam" id="PF02627">
    <property type="entry name" value="CMD"/>
    <property type="match status" value="1"/>
</dbReference>
<dbReference type="GO" id="GO:0051920">
    <property type="term" value="F:peroxiredoxin activity"/>
    <property type="evidence" value="ECO:0007669"/>
    <property type="project" value="InterPro"/>
</dbReference>
<keyword evidence="3" id="KW-1185">Reference proteome</keyword>
<sequence>MSWIATPAAGHYPLYMRWLFAFRDAIGQPVSEPVRQWARTPRVLRAFLRLYRAIDRTASPIEPALRSLIMVRVSQINVCPFCIDLNASRALERDVAEDRLWALDRFETSDLFSEREKAALAFTEAVTITGRVVDPALKARLGAAFPADAIVELAALIAFQNMSSKFNAALEIPAAGICRVPIAAGTAA</sequence>
<dbReference type="Gene3D" id="1.20.1290.10">
    <property type="entry name" value="AhpD-like"/>
    <property type="match status" value="1"/>
</dbReference>
<dbReference type="PANTHER" id="PTHR34846">
    <property type="entry name" value="4-CARBOXYMUCONOLACTONE DECARBOXYLASE FAMILY PROTEIN (AFU_ORTHOLOGUE AFUA_6G11590)"/>
    <property type="match status" value="1"/>
</dbReference>
<dbReference type="SUPFAM" id="SSF69118">
    <property type="entry name" value="AhpD-like"/>
    <property type="match status" value="1"/>
</dbReference>
<evidence type="ECO:0000313" key="2">
    <source>
        <dbReference type="EMBL" id="KAA5603169.1"/>
    </source>
</evidence>
<feature type="domain" description="Carboxymuconolactone decarboxylase-like" evidence="1">
    <location>
        <begin position="41"/>
        <end position="124"/>
    </location>
</feature>
<evidence type="ECO:0000259" key="1">
    <source>
        <dbReference type="Pfam" id="PF02627"/>
    </source>
</evidence>
<dbReference type="Proteomes" id="UP000323886">
    <property type="component" value="Unassembled WGS sequence"/>
</dbReference>
<dbReference type="InterPro" id="IPR003779">
    <property type="entry name" value="CMD-like"/>
</dbReference>
<proteinExistence type="predicted"/>
<dbReference type="EMBL" id="VWPL01000003">
    <property type="protein sequence ID" value="KAA5603169.1"/>
    <property type="molecule type" value="Genomic_DNA"/>
</dbReference>
<dbReference type="InterPro" id="IPR029032">
    <property type="entry name" value="AhpD-like"/>
</dbReference>
<protein>
    <submittedName>
        <fullName evidence="2">Carboxymuconolactone decarboxylase family protein</fullName>
    </submittedName>
</protein>
<dbReference type="AlphaFoldDB" id="A0A5M6I5W6"/>
<dbReference type="RefSeq" id="WP_150096150.1">
    <property type="nucleotide sequence ID" value="NZ_VWPL01000003.1"/>
</dbReference>
<accession>A0A5M6I5W6</accession>
<name>A0A5M6I5W6_9HYPH</name>
<dbReference type="PANTHER" id="PTHR34846:SF10">
    <property type="entry name" value="CYTOPLASMIC PROTEIN"/>
    <property type="match status" value="1"/>
</dbReference>
<organism evidence="2 3">
    <name type="scientific">Blastochloris sulfoviridis</name>
    <dbReference type="NCBI Taxonomy" id="50712"/>
    <lineage>
        <taxon>Bacteria</taxon>
        <taxon>Pseudomonadati</taxon>
        <taxon>Pseudomonadota</taxon>
        <taxon>Alphaproteobacteria</taxon>
        <taxon>Hyphomicrobiales</taxon>
        <taxon>Blastochloridaceae</taxon>
        <taxon>Blastochloris</taxon>
    </lineage>
</organism>
<gene>
    <name evidence="2" type="ORF">F1193_02795</name>
</gene>
<dbReference type="OrthoDB" id="9801997at2"/>
<comment type="caution">
    <text evidence="2">The sequence shown here is derived from an EMBL/GenBank/DDBJ whole genome shotgun (WGS) entry which is preliminary data.</text>
</comment>
<reference evidence="2 3" key="1">
    <citation type="submission" date="2019-09" db="EMBL/GenBank/DDBJ databases">
        <title>Draft Whole-Genome sequence of Blastochloris sulfoviridis DSM 729.</title>
        <authorList>
            <person name="Meyer T.E."/>
            <person name="Kyndt J.A."/>
        </authorList>
    </citation>
    <scope>NUCLEOTIDE SEQUENCE [LARGE SCALE GENOMIC DNA]</scope>
    <source>
        <strain evidence="2 3">DSM 729</strain>
    </source>
</reference>